<keyword evidence="7" id="KW-0597">Phosphoprotein</keyword>
<keyword evidence="2 7" id="KW-0067">ATP-binding</keyword>
<dbReference type="Gene3D" id="1.10.510.10">
    <property type="entry name" value="Transferase(Phosphotransferase) domain 1"/>
    <property type="match status" value="1"/>
</dbReference>
<comment type="cofactor">
    <cofactor evidence="7">
        <name>Mg(2+)</name>
        <dbReference type="ChEBI" id="CHEBI:18420"/>
    </cofactor>
</comment>
<evidence type="ECO:0000256" key="2">
    <source>
        <dbReference type="ARBA" id="ARBA00022840"/>
    </source>
</evidence>
<dbReference type="SUPFAM" id="SSF53613">
    <property type="entry name" value="Ribokinase-like"/>
    <property type="match status" value="1"/>
</dbReference>
<name>A0A0C2H0U0_9BILA</name>
<keyword evidence="4 7" id="KW-0520">NAD</keyword>
<dbReference type="PANTHER" id="PTHR12592">
    <property type="entry name" value="ATP-DEPENDENT (S)-NAD(P)H-HYDRATE DEHYDRATASE FAMILY MEMBER"/>
    <property type="match status" value="1"/>
</dbReference>
<dbReference type="PROSITE" id="PS50011">
    <property type="entry name" value="PROTEIN_KINASE_DOM"/>
    <property type="match status" value="1"/>
</dbReference>
<dbReference type="CDD" id="cd01171">
    <property type="entry name" value="YXKO-related"/>
    <property type="match status" value="1"/>
</dbReference>
<sequence>MISQDGEEYTIDFSRKIGSGAYGNVHPGRASSGRTVAVKCARDAKEIVAARKEVEFYRRCAGARNIVKYVGSQHKNATDHSPERFSFAMERALFSLDKLMKQGRHLHGLPKDIIIDLLVDSASALNALKTRGIAHRDIKHLNILVFPGLRKGRKSQYLFKFCDMGVSSFVHEGGVMQTLVGTPHALCPAMADAHANRQAKTRANYTREECDLWSLGCTFYYVATGKSPFPIDTKDSNVYAHAVAEANRPEGAISAERVSFDANRYMYKYGYTIPNVSYPNKEPTLESLDEMVSALEKSVEKKFISIESMEIFSYCDLKDVPQFSRGYPTLKDELSLKDGVKYHLIHEDDLAAFTDATENANDHQSPPILFPLLADIPWTPKIWWRTVQDKKGISIFLFVHRKAMKVYPGTSKNAEESSRTARTDLHSQVGDALNDCDKILEVVEMSKKILRMQLERIKSSLETVHEKTLMPIRFTLYAKMQSFALLPFLNEDADRTVMDRVCEMAGRATKELEKCIAFLNQSLDSAAECLSELDGIQLEPTEIPGVEDELNDLLNEDPSTGVLKYEEELAEQCIARRSDLAAQLCNNTKSSVVRVLLRTARFVLDMSSEISKYRNYIDDYVSLIERPFQEMKNCMERMQAENKLDERSFQKALLYYKRPANIIAQTRLIREKVSQVTAQFPLSNVSIFNDEKDYARRMEHVRKLLPVLSNNLRKGSCGKIAVIGGSIEYTGAPFFAAISALRLGADLVHVMCAPEAAPVIKGFSPELIVHPGLEPETVIPKLERMDAIVLGPGLGRNPRLAPLFGNVLEFVRKTDVPFVMDADGLWFLCEAIRQGVPPLPSAILTPNIVEFSRLCESALGIPDVLTIKDQDKLEDLASRLSTHLGTSLFVKGRVDIITNPDGKVTLGDDEGCPRRCGGQGDVSSGTLAMFLLWATRMSSSHDAKNAAGLACSQLVRRCAKLAYARVGRSMITSDLIDEIPGVLRELDSKKLEDCPRA</sequence>
<keyword evidence="5 7" id="KW-0456">Lyase</keyword>
<protein>
    <recommendedName>
        <fullName evidence="7">ATP-dependent (S)-NAD(P)H-hydrate dehydratase</fullName>
        <ecNumber evidence="7">4.2.1.93</ecNumber>
    </recommendedName>
    <alternativeName>
        <fullName evidence="7">ATP-dependent NAD(P)HX dehydratase</fullName>
    </alternativeName>
</protein>
<dbReference type="Gene3D" id="3.30.200.20">
    <property type="entry name" value="Phosphorylase Kinase, domain 1"/>
    <property type="match status" value="1"/>
</dbReference>
<evidence type="ECO:0000259" key="10">
    <source>
        <dbReference type="PROSITE" id="PS51383"/>
    </source>
</evidence>
<comment type="catalytic activity">
    <reaction evidence="7">
        <text>(6S)-NADHX + ATP = ADP + phosphate + NADH + H(+)</text>
        <dbReference type="Rhea" id="RHEA:19017"/>
        <dbReference type="ChEBI" id="CHEBI:15378"/>
        <dbReference type="ChEBI" id="CHEBI:30616"/>
        <dbReference type="ChEBI" id="CHEBI:43474"/>
        <dbReference type="ChEBI" id="CHEBI:57945"/>
        <dbReference type="ChEBI" id="CHEBI:64074"/>
        <dbReference type="ChEBI" id="CHEBI:456216"/>
        <dbReference type="EC" id="4.2.1.93"/>
    </reaction>
</comment>
<feature type="binding site" evidence="7">
    <location>
        <position position="921"/>
    </location>
    <ligand>
        <name>(6S)-NADPHX</name>
        <dbReference type="ChEBI" id="CHEBI:64076"/>
    </ligand>
</feature>
<dbReference type="PROSITE" id="PS01049">
    <property type="entry name" value="YJEF_C_1"/>
    <property type="match status" value="1"/>
</dbReference>
<dbReference type="InterPro" id="IPR000631">
    <property type="entry name" value="CARKD"/>
</dbReference>
<dbReference type="SUPFAM" id="SSF56112">
    <property type="entry name" value="Protein kinase-like (PK-like)"/>
    <property type="match status" value="1"/>
</dbReference>
<dbReference type="InterPro" id="IPR008271">
    <property type="entry name" value="Ser/Thr_kinase_AS"/>
</dbReference>
<organism evidence="11 12">
    <name type="scientific">Ancylostoma duodenale</name>
    <dbReference type="NCBI Taxonomy" id="51022"/>
    <lineage>
        <taxon>Eukaryota</taxon>
        <taxon>Metazoa</taxon>
        <taxon>Ecdysozoa</taxon>
        <taxon>Nematoda</taxon>
        <taxon>Chromadorea</taxon>
        <taxon>Rhabditida</taxon>
        <taxon>Rhabditina</taxon>
        <taxon>Rhabditomorpha</taxon>
        <taxon>Strongyloidea</taxon>
        <taxon>Ancylostomatidae</taxon>
        <taxon>Ancylostomatinae</taxon>
        <taxon>Ancylostoma</taxon>
    </lineage>
</organism>
<dbReference type="NCBIfam" id="TIGR00196">
    <property type="entry name" value="yjeF_cterm"/>
    <property type="match status" value="1"/>
</dbReference>
<evidence type="ECO:0000256" key="5">
    <source>
        <dbReference type="ARBA" id="ARBA00023239"/>
    </source>
</evidence>
<dbReference type="PROSITE" id="PS00107">
    <property type="entry name" value="PROTEIN_KINASE_ATP"/>
    <property type="match status" value="1"/>
</dbReference>
<evidence type="ECO:0000256" key="8">
    <source>
        <dbReference type="PROSITE-ProRule" id="PRU10141"/>
    </source>
</evidence>
<evidence type="ECO:0000256" key="4">
    <source>
        <dbReference type="ARBA" id="ARBA00023027"/>
    </source>
</evidence>
<dbReference type="InterPro" id="IPR011009">
    <property type="entry name" value="Kinase-like_dom_sf"/>
</dbReference>
<dbReference type="PANTHER" id="PTHR12592:SF0">
    <property type="entry name" value="ATP-DEPENDENT (S)-NAD(P)H-HYDRATE DEHYDRATASE"/>
    <property type="match status" value="1"/>
</dbReference>
<keyword evidence="1 7" id="KW-0547">Nucleotide-binding</keyword>
<dbReference type="HAMAP" id="MF_01965">
    <property type="entry name" value="NADHX_dehydratase"/>
    <property type="match status" value="1"/>
</dbReference>
<feature type="binding site" evidence="7">
    <location>
        <begin position="891"/>
        <end position="895"/>
    </location>
    <ligand>
        <name>ATP</name>
        <dbReference type="ChEBI" id="CHEBI:30616"/>
    </ligand>
</feature>
<evidence type="ECO:0000256" key="6">
    <source>
        <dbReference type="ARBA" id="ARBA00047472"/>
    </source>
</evidence>
<dbReference type="InterPro" id="IPR029056">
    <property type="entry name" value="Ribokinase-like"/>
</dbReference>
<dbReference type="Pfam" id="PF00069">
    <property type="entry name" value="Pkinase"/>
    <property type="match status" value="1"/>
</dbReference>
<dbReference type="GO" id="GO:0110051">
    <property type="term" value="P:metabolite repair"/>
    <property type="evidence" value="ECO:0007669"/>
    <property type="project" value="TreeGrafter"/>
</dbReference>
<dbReference type="InterPro" id="IPR000719">
    <property type="entry name" value="Prot_kinase_dom"/>
</dbReference>
<dbReference type="Proteomes" id="UP000054047">
    <property type="component" value="Unassembled WGS sequence"/>
</dbReference>
<feature type="domain" description="Protein kinase" evidence="9">
    <location>
        <begin position="11"/>
        <end position="330"/>
    </location>
</feature>
<evidence type="ECO:0000256" key="3">
    <source>
        <dbReference type="ARBA" id="ARBA00022857"/>
    </source>
</evidence>
<dbReference type="InterPro" id="IPR017953">
    <property type="entry name" value="Carbohydrate_kinase_pred_CS"/>
</dbReference>
<keyword evidence="3" id="KW-0521">NADP</keyword>
<dbReference type="AlphaFoldDB" id="A0A0C2H0U0"/>
<feature type="binding site" evidence="7">
    <location>
        <begin position="847"/>
        <end position="853"/>
    </location>
    <ligand>
        <name>(6S)-NADPHX</name>
        <dbReference type="ChEBI" id="CHEBI:64076"/>
    </ligand>
</feature>
<feature type="binding site" evidence="8">
    <location>
        <position position="39"/>
    </location>
    <ligand>
        <name>ATP</name>
        <dbReference type="ChEBI" id="CHEBI:30616"/>
    </ligand>
</feature>
<evidence type="ECO:0000259" key="9">
    <source>
        <dbReference type="PROSITE" id="PS50011"/>
    </source>
</evidence>
<keyword evidence="12" id="KW-1185">Reference proteome</keyword>
<dbReference type="GO" id="GO:0046496">
    <property type="term" value="P:nicotinamide nucleotide metabolic process"/>
    <property type="evidence" value="ECO:0007669"/>
    <property type="project" value="UniProtKB-UniRule"/>
</dbReference>
<dbReference type="GO" id="GO:0005524">
    <property type="term" value="F:ATP binding"/>
    <property type="evidence" value="ECO:0007669"/>
    <property type="project" value="UniProtKB-UniRule"/>
</dbReference>
<dbReference type="Gene3D" id="3.40.1190.20">
    <property type="match status" value="1"/>
</dbReference>
<accession>A0A0C2H0U0</accession>
<proteinExistence type="inferred from homology"/>
<comment type="catalytic activity">
    <reaction evidence="6 7">
        <text>(6S)-NADPHX + ATP = ADP + phosphate + NADPH + H(+)</text>
        <dbReference type="Rhea" id="RHEA:32231"/>
        <dbReference type="ChEBI" id="CHEBI:15378"/>
        <dbReference type="ChEBI" id="CHEBI:30616"/>
        <dbReference type="ChEBI" id="CHEBI:43474"/>
        <dbReference type="ChEBI" id="CHEBI:57783"/>
        <dbReference type="ChEBI" id="CHEBI:64076"/>
        <dbReference type="ChEBI" id="CHEBI:456216"/>
        <dbReference type="EC" id="4.2.1.93"/>
    </reaction>
</comment>
<dbReference type="OrthoDB" id="10013850at2759"/>
<feature type="binding site" evidence="7">
    <location>
        <position position="793"/>
    </location>
    <ligand>
        <name>(6S)-NADPHX</name>
        <dbReference type="ChEBI" id="CHEBI:64076"/>
    </ligand>
</feature>
<dbReference type="EC" id="4.2.1.93" evidence="7"/>
<feature type="binding site" evidence="7">
    <location>
        <begin position="911"/>
        <end position="920"/>
    </location>
    <ligand>
        <name>ATP</name>
        <dbReference type="ChEBI" id="CHEBI:30616"/>
    </ligand>
</feature>
<dbReference type="GO" id="GO:0004672">
    <property type="term" value="F:protein kinase activity"/>
    <property type="evidence" value="ECO:0007669"/>
    <property type="project" value="InterPro"/>
</dbReference>
<reference evidence="11 12" key="1">
    <citation type="submission" date="2013-12" db="EMBL/GenBank/DDBJ databases">
        <title>Draft genome of the parsitic nematode Ancylostoma duodenale.</title>
        <authorList>
            <person name="Mitreva M."/>
        </authorList>
    </citation>
    <scope>NUCLEOTIDE SEQUENCE [LARGE SCALE GENOMIC DNA]</scope>
    <source>
        <strain evidence="11 12">Zhejiang</strain>
    </source>
</reference>
<dbReference type="InterPro" id="IPR017441">
    <property type="entry name" value="Protein_kinase_ATP_BS"/>
</dbReference>
<dbReference type="SMART" id="SM00220">
    <property type="entry name" value="S_TKc"/>
    <property type="match status" value="1"/>
</dbReference>
<comment type="similarity">
    <text evidence="7">Belongs to the NnrD/CARKD family.</text>
</comment>
<dbReference type="PROSITE" id="PS00108">
    <property type="entry name" value="PROTEIN_KINASE_ST"/>
    <property type="match status" value="1"/>
</dbReference>
<dbReference type="GO" id="GO:0047453">
    <property type="term" value="F:ATP-dependent NAD(P)H-hydrate dehydratase activity"/>
    <property type="evidence" value="ECO:0007669"/>
    <property type="project" value="UniProtKB-UniRule"/>
</dbReference>
<evidence type="ECO:0000256" key="7">
    <source>
        <dbReference type="HAMAP-Rule" id="MF_03157"/>
    </source>
</evidence>
<dbReference type="EMBL" id="KN727663">
    <property type="protein sequence ID" value="KIH65189.1"/>
    <property type="molecule type" value="Genomic_DNA"/>
</dbReference>
<dbReference type="PROSITE" id="PS51383">
    <property type="entry name" value="YJEF_C_3"/>
    <property type="match status" value="1"/>
</dbReference>
<dbReference type="Pfam" id="PF01256">
    <property type="entry name" value="Carb_kinase"/>
    <property type="match status" value="1"/>
</dbReference>
<evidence type="ECO:0000256" key="1">
    <source>
        <dbReference type="ARBA" id="ARBA00022741"/>
    </source>
</evidence>
<evidence type="ECO:0000313" key="12">
    <source>
        <dbReference type="Proteomes" id="UP000054047"/>
    </source>
</evidence>
<gene>
    <name evidence="11" type="ORF">ANCDUO_04489</name>
</gene>
<feature type="domain" description="YjeF C-terminal" evidence="10">
    <location>
        <begin position="697"/>
        <end position="986"/>
    </location>
</feature>
<evidence type="ECO:0000313" key="11">
    <source>
        <dbReference type="EMBL" id="KIH65189.1"/>
    </source>
</evidence>
<comment type="function">
    <text evidence="7">Catalyzes the dehydration of the S-form of NAD(P)HX at the expense of ATP, which is converted to ADP. Together with NAD(P)HX epimerase, which catalyzes the epimerization of the S- and R-forms, the enzyme allows the repair of both epimers of NAD(P)HX, a damaged form of NAD(P)H that is a result of enzymatic or heat-dependent hydration.</text>
</comment>